<evidence type="ECO:0000256" key="7">
    <source>
        <dbReference type="ARBA" id="ARBA00022777"/>
    </source>
</evidence>
<dbReference type="AlphaFoldDB" id="A0AAN9MGK7"/>
<keyword evidence="7" id="KW-0418">Kinase</keyword>
<dbReference type="EMBL" id="JAYMYQ010000002">
    <property type="protein sequence ID" value="KAK7351008.1"/>
    <property type="molecule type" value="Genomic_DNA"/>
</dbReference>
<dbReference type="PROSITE" id="PS50011">
    <property type="entry name" value="PROTEIN_KINASE_DOM"/>
    <property type="match status" value="1"/>
</dbReference>
<feature type="domain" description="Protein kinase" evidence="14">
    <location>
        <begin position="260"/>
        <end position="545"/>
    </location>
</feature>
<evidence type="ECO:0000256" key="4">
    <source>
        <dbReference type="ARBA" id="ARBA00022692"/>
    </source>
</evidence>
<dbReference type="Pfam" id="PF00069">
    <property type="entry name" value="Pkinase"/>
    <property type="match status" value="1"/>
</dbReference>
<reference evidence="15 16" key="1">
    <citation type="submission" date="2024-01" db="EMBL/GenBank/DDBJ databases">
        <title>The genomes of 5 underutilized Papilionoideae crops provide insights into root nodulation and disease resistanc.</title>
        <authorList>
            <person name="Jiang F."/>
        </authorList>
    </citation>
    <scope>NUCLEOTIDE SEQUENCE [LARGE SCALE GENOMIC DNA]</scope>
    <source>
        <strain evidence="15">LVBAO_FW01</strain>
        <tissue evidence="15">Leaves</tissue>
    </source>
</reference>
<organism evidence="15 16">
    <name type="scientific">Canavalia gladiata</name>
    <name type="common">Sword bean</name>
    <name type="synonym">Dolichos gladiatus</name>
    <dbReference type="NCBI Taxonomy" id="3824"/>
    <lineage>
        <taxon>Eukaryota</taxon>
        <taxon>Viridiplantae</taxon>
        <taxon>Streptophyta</taxon>
        <taxon>Embryophyta</taxon>
        <taxon>Tracheophyta</taxon>
        <taxon>Spermatophyta</taxon>
        <taxon>Magnoliopsida</taxon>
        <taxon>eudicotyledons</taxon>
        <taxon>Gunneridae</taxon>
        <taxon>Pentapetalae</taxon>
        <taxon>rosids</taxon>
        <taxon>fabids</taxon>
        <taxon>Fabales</taxon>
        <taxon>Fabaceae</taxon>
        <taxon>Papilionoideae</taxon>
        <taxon>50 kb inversion clade</taxon>
        <taxon>NPAAA clade</taxon>
        <taxon>indigoferoid/millettioid clade</taxon>
        <taxon>Phaseoleae</taxon>
        <taxon>Canavalia</taxon>
    </lineage>
</organism>
<dbReference type="PROSITE" id="PS00108">
    <property type="entry name" value="PROTEIN_KINASE_ST"/>
    <property type="match status" value="1"/>
</dbReference>
<keyword evidence="6 12" id="KW-0547">Nucleotide-binding</keyword>
<dbReference type="FunFam" id="3.30.200.20:FF:000178">
    <property type="entry name" value="serine/threonine-protein kinase PBS1-like"/>
    <property type="match status" value="1"/>
</dbReference>
<evidence type="ECO:0000256" key="9">
    <source>
        <dbReference type="ARBA" id="ARBA00022989"/>
    </source>
</evidence>
<comment type="subcellular location">
    <subcellularLocation>
        <location evidence="1">Membrane</location>
        <topology evidence="1">Single-pass type I membrane protein</topology>
    </subcellularLocation>
</comment>
<dbReference type="GO" id="GO:0005524">
    <property type="term" value="F:ATP binding"/>
    <property type="evidence" value="ECO:0007669"/>
    <property type="project" value="UniProtKB-UniRule"/>
</dbReference>
<dbReference type="PROSITE" id="PS00107">
    <property type="entry name" value="PROTEIN_KINASE_ATP"/>
    <property type="match status" value="1"/>
</dbReference>
<keyword evidence="10 13" id="KW-0472">Membrane</keyword>
<keyword evidence="8 12" id="KW-0067">ATP-binding</keyword>
<evidence type="ECO:0000256" key="10">
    <source>
        <dbReference type="ARBA" id="ARBA00023136"/>
    </source>
</evidence>
<dbReference type="Gene3D" id="1.10.510.10">
    <property type="entry name" value="Transferase(Phosphotransferase) domain 1"/>
    <property type="match status" value="1"/>
</dbReference>
<keyword evidence="16" id="KW-1185">Reference proteome</keyword>
<evidence type="ECO:0000256" key="5">
    <source>
        <dbReference type="ARBA" id="ARBA00022729"/>
    </source>
</evidence>
<dbReference type="PANTHER" id="PTHR27009">
    <property type="entry name" value="RUST RESISTANCE KINASE LR10-RELATED"/>
    <property type="match status" value="1"/>
</dbReference>
<evidence type="ECO:0000256" key="11">
    <source>
        <dbReference type="ARBA" id="ARBA00023180"/>
    </source>
</evidence>
<dbReference type="GO" id="GO:0016020">
    <property type="term" value="C:membrane"/>
    <property type="evidence" value="ECO:0007669"/>
    <property type="project" value="UniProtKB-SubCell"/>
</dbReference>
<dbReference type="InterPro" id="IPR008271">
    <property type="entry name" value="Ser/Thr_kinase_AS"/>
</dbReference>
<gene>
    <name evidence="15" type="ORF">VNO77_10128</name>
</gene>
<dbReference type="InterPro" id="IPR045874">
    <property type="entry name" value="LRK10/LRL21-25-like"/>
</dbReference>
<sequence>MRYKLSCEDNQLMLYYGFGKYYVKSINYINYTIWLVDADVRPQAYPITLPPYSLSSYNFSGYNSYDLNFIYNYSLLLYLSCPKIVDSPVLNDNATYCMNSSHALVIHDSSLSLEDLGLRDSCRIESMHLTSWPAEISHGNISCTLINQMLLHGFELSWLNSICKHHGYAYLDHDNQYRCFQGNVDLVFIVGLISTQISILVALFCGAKFVLGAPCVLVLFIYKWRRRHLSMYDAIEDFLRSDNNIMPIRYSYRDIKRITEQFKTKLGNGGYGSVFKGQLRSGRFVAVKILDKAKCNGQEFINEVATIGRIHHVNVVQLIGFCVEGSKRALIYEFMPNGSLEKYIFSHEETSSLSCEKLYGIALGVARGIEYLHNGCNMKILHFDIKPHNILLDENFSPKVSDFGLARLCPTDNSIVSLTAARGTIGYMAPELFYRNVGTISYKADVYSFGMLLMEMAGRRKNLNALAEQSSQIYFPFWVYDQLHDGREITIENDAEEDDINLTKKMMIVALWCIQTKPSDRPPMDKVLEILEEDKELQMPSKPYLYPQDLPAENGLLSSASPTFAPFLLSPAEADEEVSGICLCIPPTFEPPFASKSYNC</sequence>
<dbReference type="FunFam" id="1.10.510.10:FF:000590">
    <property type="entry name" value="PR5-like receptor kinase"/>
    <property type="match status" value="1"/>
</dbReference>
<keyword evidence="4 13" id="KW-0812">Transmembrane</keyword>
<evidence type="ECO:0000256" key="3">
    <source>
        <dbReference type="ARBA" id="ARBA00022679"/>
    </source>
</evidence>
<keyword evidence="9 13" id="KW-1133">Transmembrane helix</keyword>
<evidence type="ECO:0000256" key="6">
    <source>
        <dbReference type="ARBA" id="ARBA00022741"/>
    </source>
</evidence>
<dbReference type="GO" id="GO:0004674">
    <property type="term" value="F:protein serine/threonine kinase activity"/>
    <property type="evidence" value="ECO:0007669"/>
    <property type="project" value="UniProtKB-KW"/>
</dbReference>
<dbReference type="Proteomes" id="UP001367508">
    <property type="component" value="Unassembled WGS sequence"/>
</dbReference>
<evidence type="ECO:0000256" key="12">
    <source>
        <dbReference type="PROSITE-ProRule" id="PRU10141"/>
    </source>
</evidence>
<dbReference type="Gene3D" id="3.30.200.20">
    <property type="entry name" value="Phosphorylase Kinase, domain 1"/>
    <property type="match status" value="1"/>
</dbReference>
<comment type="caution">
    <text evidence="15">The sequence shown here is derived from an EMBL/GenBank/DDBJ whole genome shotgun (WGS) entry which is preliminary data.</text>
</comment>
<keyword evidence="5" id="KW-0732">Signal</keyword>
<evidence type="ECO:0000256" key="13">
    <source>
        <dbReference type="SAM" id="Phobius"/>
    </source>
</evidence>
<evidence type="ECO:0000256" key="1">
    <source>
        <dbReference type="ARBA" id="ARBA00004479"/>
    </source>
</evidence>
<evidence type="ECO:0000259" key="14">
    <source>
        <dbReference type="PROSITE" id="PS50011"/>
    </source>
</evidence>
<dbReference type="InterPro" id="IPR011009">
    <property type="entry name" value="Kinase-like_dom_sf"/>
</dbReference>
<dbReference type="SMART" id="SM00220">
    <property type="entry name" value="S_TKc"/>
    <property type="match status" value="1"/>
</dbReference>
<proteinExistence type="predicted"/>
<keyword evidence="11" id="KW-0325">Glycoprotein</keyword>
<dbReference type="InterPro" id="IPR000719">
    <property type="entry name" value="Prot_kinase_dom"/>
</dbReference>
<feature type="transmembrane region" description="Helical" evidence="13">
    <location>
        <begin position="197"/>
        <end position="222"/>
    </location>
</feature>
<evidence type="ECO:0000256" key="2">
    <source>
        <dbReference type="ARBA" id="ARBA00022527"/>
    </source>
</evidence>
<feature type="binding site" evidence="12">
    <location>
        <position position="288"/>
    </location>
    <ligand>
        <name>ATP</name>
        <dbReference type="ChEBI" id="CHEBI:30616"/>
    </ligand>
</feature>
<evidence type="ECO:0000313" key="16">
    <source>
        <dbReference type="Proteomes" id="UP001367508"/>
    </source>
</evidence>
<protein>
    <recommendedName>
        <fullName evidence="14">Protein kinase domain-containing protein</fullName>
    </recommendedName>
</protein>
<keyword evidence="2" id="KW-0723">Serine/threonine-protein kinase</keyword>
<keyword evidence="3" id="KW-0808">Transferase</keyword>
<accession>A0AAN9MGK7</accession>
<name>A0AAN9MGK7_CANGL</name>
<evidence type="ECO:0000313" key="15">
    <source>
        <dbReference type="EMBL" id="KAK7351008.1"/>
    </source>
</evidence>
<dbReference type="SUPFAM" id="SSF56112">
    <property type="entry name" value="Protein kinase-like (PK-like)"/>
    <property type="match status" value="1"/>
</dbReference>
<evidence type="ECO:0000256" key="8">
    <source>
        <dbReference type="ARBA" id="ARBA00022840"/>
    </source>
</evidence>
<dbReference type="InterPro" id="IPR017441">
    <property type="entry name" value="Protein_kinase_ATP_BS"/>
</dbReference>